<comment type="caution">
    <text evidence="2">The sequence shown here is derived from an EMBL/GenBank/DDBJ whole genome shotgun (WGS) entry which is preliminary data.</text>
</comment>
<keyword evidence="3" id="KW-1185">Reference proteome</keyword>
<reference evidence="2 3" key="1">
    <citation type="submission" date="2018-06" db="EMBL/GenBank/DDBJ databases">
        <title>Genomic Encyclopedia of Type Strains, Phase IV (KMG-IV): sequencing the most valuable type-strain genomes for metagenomic binning, comparative biology and taxonomic classification.</title>
        <authorList>
            <person name="Goeker M."/>
        </authorList>
    </citation>
    <scope>NUCLEOTIDE SEQUENCE [LARGE SCALE GENOMIC DNA]</scope>
    <source>
        <strain evidence="2 3">DSM 25520</strain>
    </source>
</reference>
<name>A0A366HKW3_9BURK</name>
<evidence type="ECO:0000313" key="3">
    <source>
        <dbReference type="Proteomes" id="UP000253628"/>
    </source>
</evidence>
<dbReference type="Proteomes" id="UP000253628">
    <property type="component" value="Unassembled WGS sequence"/>
</dbReference>
<dbReference type="RefSeq" id="WP_011516019.1">
    <property type="nucleotide sequence ID" value="NZ_JBHUNU010000001.1"/>
</dbReference>
<feature type="compositionally biased region" description="Basic and acidic residues" evidence="1">
    <location>
        <begin position="1"/>
        <end position="20"/>
    </location>
</feature>
<dbReference type="EMBL" id="QNRQ01000001">
    <property type="protein sequence ID" value="RBP43573.1"/>
    <property type="molecule type" value="Genomic_DNA"/>
</dbReference>
<protein>
    <submittedName>
        <fullName evidence="2">Uncharacterized protein</fullName>
    </submittedName>
</protein>
<proteinExistence type="predicted"/>
<accession>A0A366HKW3</accession>
<gene>
    <name evidence="2" type="ORF">DFR37_101707</name>
</gene>
<feature type="region of interest" description="Disordered" evidence="1">
    <location>
        <begin position="1"/>
        <end position="64"/>
    </location>
</feature>
<evidence type="ECO:0000256" key="1">
    <source>
        <dbReference type="SAM" id="MobiDB-lite"/>
    </source>
</evidence>
<feature type="compositionally biased region" description="Low complexity" evidence="1">
    <location>
        <begin position="55"/>
        <end position="64"/>
    </location>
</feature>
<feature type="compositionally biased region" description="Polar residues" evidence="1">
    <location>
        <begin position="41"/>
        <end position="54"/>
    </location>
</feature>
<sequence>MKPEAQPRHRQDSQRDKDALGRTAPKGDGAGSASPHEGFSGSPTDAGQVNHPTTGENAPAAPCGAALEAWRGSSIAMPGGLSVNRPS</sequence>
<organism evidence="2 3">
    <name type="scientific">Eoetvoesiella caeni</name>
    <dbReference type="NCBI Taxonomy" id="645616"/>
    <lineage>
        <taxon>Bacteria</taxon>
        <taxon>Pseudomonadati</taxon>
        <taxon>Pseudomonadota</taxon>
        <taxon>Betaproteobacteria</taxon>
        <taxon>Burkholderiales</taxon>
        <taxon>Alcaligenaceae</taxon>
        <taxon>Eoetvoesiella</taxon>
    </lineage>
</organism>
<dbReference type="AlphaFoldDB" id="A0A366HKW3"/>
<evidence type="ECO:0000313" key="2">
    <source>
        <dbReference type="EMBL" id="RBP43573.1"/>
    </source>
</evidence>